<keyword evidence="2" id="KW-1185">Reference proteome</keyword>
<dbReference type="AlphaFoldDB" id="A0A1H7WGE4"/>
<protein>
    <recommendedName>
        <fullName evidence="3">DUF2924 domain-containing protein</fullName>
    </recommendedName>
</protein>
<organism evidence="1 2">
    <name type="scientific">Roseovarius azorensis</name>
    <dbReference type="NCBI Taxonomy" id="1287727"/>
    <lineage>
        <taxon>Bacteria</taxon>
        <taxon>Pseudomonadati</taxon>
        <taxon>Pseudomonadota</taxon>
        <taxon>Alphaproteobacteria</taxon>
        <taxon>Rhodobacterales</taxon>
        <taxon>Roseobacteraceae</taxon>
        <taxon>Roseovarius</taxon>
    </lineage>
</organism>
<evidence type="ECO:0000313" key="1">
    <source>
        <dbReference type="EMBL" id="SEM19947.1"/>
    </source>
</evidence>
<evidence type="ECO:0000313" key="2">
    <source>
        <dbReference type="Proteomes" id="UP000199582"/>
    </source>
</evidence>
<dbReference type="Pfam" id="PF11149">
    <property type="entry name" value="DUF2924"/>
    <property type="match status" value="1"/>
</dbReference>
<accession>A0A1H7WGE4</accession>
<name>A0A1H7WGE4_9RHOB</name>
<proteinExistence type="predicted"/>
<evidence type="ECO:0008006" key="3">
    <source>
        <dbReference type="Google" id="ProtNLM"/>
    </source>
</evidence>
<sequence length="152" mass="16988">MAQVTTEPARHKPNKPSLTTAAEIELMERPDLCALWQEIFGTAQPKSLSRPFLRRALAFEAQARTMGGLPNGLVARLERMIGDEAPKRSPELQAGARLLREWNGVTHVIDVTEHGFRWRNTTYRSLSAIAREITGAHWSGPRFFGLSGKAVR</sequence>
<dbReference type="STRING" id="1287727.SAMN05443999_11538"/>
<gene>
    <name evidence="1" type="ORF">SAMN05443999_11538</name>
</gene>
<reference evidence="1 2" key="1">
    <citation type="submission" date="2016-10" db="EMBL/GenBank/DDBJ databases">
        <authorList>
            <person name="de Groot N.N."/>
        </authorList>
    </citation>
    <scope>NUCLEOTIDE SEQUENCE [LARGE SCALE GENOMIC DNA]</scope>
    <source>
        <strain evidence="1 2">DSM 100674</strain>
    </source>
</reference>
<dbReference type="Proteomes" id="UP000199582">
    <property type="component" value="Unassembled WGS sequence"/>
</dbReference>
<dbReference type="EMBL" id="FOAG01000015">
    <property type="protein sequence ID" value="SEM19947.1"/>
    <property type="molecule type" value="Genomic_DNA"/>
</dbReference>
<dbReference type="RefSeq" id="WP_217649908.1">
    <property type="nucleotide sequence ID" value="NZ_FOAG01000015.1"/>
</dbReference>
<dbReference type="InterPro" id="IPR021322">
    <property type="entry name" value="DUF2924"/>
</dbReference>